<keyword evidence="3" id="KW-1185">Reference proteome</keyword>
<protein>
    <submittedName>
        <fullName evidence="2">Uncharacterized protein</fullName>
    </submittedName>
</protein>
<evidence type="ECO:0000256" key="1">
    <source>
        <dbReference type="SAM" id="MobiDB-lite"/>
    </source>
</evidence>
<dbReference type="EMBL" id="MU004184">
    <property type="protein sequence ID" value="KAF2499733.1"/>
    <property type="molecule type" value="Genomic_DNA"/>
</dbReference>
<organism evidence="2 3">
    <name type="scientific">Lophium mytilinum</name>
    <dbReference type="NCBI Taxonomy" id="390894"/>
    <lineage>
        <taxon>Eukaryota</taxon>
        <taxon>Fungi</taxon>
        <taxon>Dikarya</taxon>
        <taxon>Ascomycota</taxon>
        <taxon>Pezizomycotina</taxon>
        <taxon>Dothideomycetes</taxon>
        <taxon>Pleosporomycetidae</taxon>
        <taxon>Mytilinidiales</taxon>
        <taxon>Mytilinidiaceae</taxon>
        <taxon>Lophium</taxon>
    </lineage>
</organism>
<gene>
    <name evidence="2" type="ORF">BU16DRAFT_615123</name>
</gene>
<evidence type="ECO:0000313" key="3">
    <source>
        <dbReference type="Proteomes" id="UP000799750"/>
    </source>
</evidence>
<evidence type="ECO:0000313" key="2">
    <source>
        <dbReference type="EMBL" id="KAF2499733.1"/>
    </source>
</evidence>
<dbReference type="AlphaFoldDB" id="A0A6A6R7L6"/>
<name>A0A6A6R7L6_9PEZI</name>
<feature type="compositionally biased region" description="Acidic residues" evidence="1">
    <location>
        <begin position="45"/>
        <end position="56"/>
    </location>
</feature>
<reference evidence="2" key="1">
    <citation type="journal article" date="2020" name="Stud. Mycol.">
        <title>101 Dothideomycetes genomes: a test case for predicting lifestyles and emergence of pathogens.</title>
        <authorList>
            <person name="Haridas S."/>
            <person name="Albert R."/>
            <person name="Binder M."/>
            <person name="Bloem J."/>
            <person name="Labutti K."/>
            <person name="Salamov A."/>
            <person name="Andreopoulos B."/>
            <person name="Baker S."/>
            <person name="Barry K."/>
            <person name="Bills G."/>
            <person name="Bluhm B."/>
            <person name="Cannon C."/>
            <person name="Castanera R."/>
            <person name="Culley D."/>
            <person name="Daum C."/>
            <person name="Ezra D."/>
            <person name="Gonzalez J."/>
            <person name="Henrissat B."/>
            <person name="Kuo A."/>
            <person name="Liang C."/>
            <person name="Lipzen A."/>
            <person name="Lutzoni F."/>
            <person name="Magnuson J."/>
            <person name="Mondo S."/>
            <person name="Nolan M."/>
            <person name="Ohm R."/>
            <person name="Pangilinan J."/>
            <person name="Park H.-J."/>
            <person name="Ramirez L."/>
            <person name="Alfaro M."/>
            <person name="Sun H."/>
            <person name="Tritt A."/>
            <person name="Yoshinaga Y."/>
            <person name="Zwiers L.-H."/>
            <person name="Turgeon B."/>
            <person name="Goodwin S."/>
            <person name="Spatafora J."/>
            <person name="Crous P."/>
            <person name="Grigoriev I."/>
        </authorList>
    </citation>
    <scope>NUCLEOTIDE SEQUENCE</scope>
    <source>
        <strain evidence="2">CBS 269.34</strain>
    </source>
</reference>
<dbReference type="OrthoDB" id="3933539at2759"/>
<accession>A0A6A6R7L6</accession>
<sequence length="172" mass="19375">MAPPNGTKAAQKGDMGPPKTILKKTTTKETATHSTGNQKSRTETFTDEQELDEVETESSLGSQSDPLQELMARIKRDRATRKVAARARIRSVHDARVAKTRTTITAFFDRHDEKLTQARQAHLTRLKELLARKTALEAKMVACVRRLRDGYVAHSKDLQLVLDARIELLTKR</sequence>
<feature type="region of interest" description="Disordered" evidence="1">
    <location>
        <begin position="1"/>
        <end position="65"/>
    </location>
</feature>
<proteinExistence type="predicted"/>
<dbReference type="Proteomes" id="UP000799750">
    <property type="component" value="Unassembled WGS sequence"/>
</dbReference>